<evidence type="ECO:0000313" key="3">
    <source>
        <dbReference type="Proteomes" id="UP000241639"/>
    </source>
</evidence>
<dbReference type="InterPro" id="IPR027624">
    <property type="entry name" value="TOMM_cyclo_SagD"/>
</dbReference>
<feature type="domain" description="YcaO" evidence="1">
    <location>
        <begin position="263"/>
        <end position="645"/>
    </location>
</feature>
<comment type="caution">
    <text evidence="2">The sequence shown here is derived from an EMBL/GenBank/DDBJ whole genome shotgun (WGS) entry which is preliminary data.</text>
</comment>
<dbReference type="Gene3D" id="3.30.40.250">
    <property type="match status" value="1"/>
</dbReference>
<dbReference type="OrthoDB" id="2379922at2"/>
<dbReference type="GO" id="GO:0005840">
    <property type="term" value="C:ribosome"/>
    <property type="evidence" value="ECO:0007669"/>
    <property type="project" value="UniProtKB-KW"/>
</dbReference>
<dbReference type="InterPro" id="IPR022291">
    <property type="entry name" value="Bacteriocin_synth_cyclodeHase"/>
</dbReference>
<accession>A0A2T4ZAW7</accession>
<protein>
    <submittedName>
        <fullName evidence="2">Ribosomal protein S12 methylthiotransferase accessory factor</fullName>
    </submittedName>
</protein>
<keyword evidence="2" id="KW-0808">Transferase</keyword>
<dbReference type="EMBL" id="PZZP01000001">
    <property type="protein sequence ID" value="PTM59043.1"/>
    <property type="molecule type" value="Genomic_DNA"/>
</dbReference>
<gene>
    <name evidence="2" type="ORF">C8J48_1643</name>
</gene>
<dbReference type="Gene3D" id="3.30.160.660">
    <property type="match status" value="1"/>
</dbReference>
<evidence type="ECO:0000313" key="2">
    <source>
        <dbReference type="EMBL" id="PTM59043.1"/>
    </source>
</evidence>
<dbReference type="InterPro" id="IPR003776">
    <property type="entry name" value="YcaO-like_dom"/>
</dbReference>
<dbReference type="Pfam" id="PF02624">
    <property type="entry name" value="YcaO"/>
    <property type="match status" value="1"/>
</dbReference>
<dbReference type="Proteomes" id="UP000241639">
    <property type="component" value="Unassembled WGS sequence"/>
</dbReference>
<dbReference type="PANTHER" id="PTHR37809:SF1">
    <property type="entry name" value="RIBOSOMAL PROTEIN S12 METHYLTHIOTRANSFERASE ACCESSORY FACTOR YCAO"/>
    <property type="match status" value="1"/>
</dbReference>
<dbReference type="PROSITE" id="PS51664">
    <property type="entry name" value="YCAO"/>
    <property type="match status" value="1"/>
</dbReference>
<keyword evidence="2" id="KW-0687">Ribonucleoprotein</keyword>
<dbReference type="PANTHER" id="PTHR37809">
    <property type="entry name" value="RIBOSOMAL PROTEIN S12 METHYLTHIOTRANSFERASE ACCESSORY FACTOR YCAO"/>
    <property type="match status" value="1"/>
</dbReference>
<reference evidence="2 3" key="1">
    <citation type="submission" date="2018-04" db="EMBL/GenBank/DDBJ databases">
        <title>Genomic Encyclopedia of Archaeal and Bacterial Type Strains, Phase II (KMG-II): from individual species to whole genera.</title>
        <authorList>
            <person name="Goeker M."/>
        </authorList>
    </citation>
    <scope>NUCLEOTIDE SEQUENCE [LARGE SCALE GENOMIC DNA]</scope>
    <source>
        <strain evidence="2 3">DSM 45169</strain>
    </source>
</reference>
<dbReference type="AlphaFoldDB" id="A0A2T4ZAW7"/>
<dbReference type="NCBIfam" id="TIGR03604">
    <property type="entry name" value="TOMM_cyclo_SagD"/>
    <property type="match status" value="1"/>
</dbReference>
<evidence type="ECO:0000259" key="1">
    <source>
        <dbReference type="PROSITE" id="PS51664"/>
    </source>
</evidence>
<proteinExistence type="predicted"/>
<organism evidence="2 3">
    <name type="scientific">Desmospora activa DSM 45169</name>
    <dbReference type="NCBI Taxonomy" id="1121389"/>
    <lineage>
        <taxon>Bacteria</taxon>
        <taxon>Bacillati</taxon>
        <taxon>Bacillota</taxon>
        <taxon>Bacilli</taxon>
        <taxon>Bacillales</taxon>
        <taxon>Thermoactinomycetaceae</taxon>
        <taxon>Desmospora</taxon>
    </lineage>
</organism>
<dbReference type="Gene3D" id="3.30.1330.230">
    <property type="match status" value="1"/>
</dbReference>
<dbReference type="NCBIfam" id="TIGR03882">
    <property type="entry name" value="cyclo_dehyd_2"/>
    <property type="match status" value="1"/>
</dbReference>
<sequence length="645" mass="72727">MSRVVLMGEGVLAELVYDELSKQYPLLRLHEWEAGVAGAAELALVVHDAWYPAVHYQAEEQFRSAGIPWLRGFVSFGEGVVGPLVRPDSPGCSRCADGRRLMAGRDRQEIRALQQKLEEHGKNLRDPWGSRTGLLQVAHLLAAEARRVLQGEPPHLQEQIALINLKTLANSHHLFLPDPLCPVCSRLPADTADNARISLKPSPKMKANHYRCRPLDNLKKVLAKDYLDTRTGVLNGKWHDLDSPFAAVAVNLPLFAADELSAGRTLSYEESELTAILESLERYCGLGPRGKRTTIRDCYRNLEGQALHPLTVGVHAEEQYARPGFPFQPFDPERVMDWVWGWSFLQERPLLVPQLLAYYSLGCGNGFVYETSNGCALGGSLEEAIFYGLLEVVERDSFLLTWYAQLPLPRLDLASVDDGELRLMVERLRVVAGYELHLYNATMENGIPSVWAIAKNRKSEGTNLICAAGAHPDPLRAVKSAIHELAGMLPLNEKWKQNREKAYQMYHDSSQVRQMEDHSTLYGLPQAEERLHFLLDENRPWQCFDEAWKPPKKNMDLTADLQELLQKFHRLQLDVIVVDQTTPEIRRNGLFCVKVLIPGMLPMTFGHHLTRVTGLERVLKVPVKLGYAKQPLTYAALNPHPHPFP</sequence>
<keyword evidence="3" id="KW-1185">Reference proteome</keyword>
<dbReference type="Gene3D" id="3.40.50.720">
    <property type="entry name" value="NAD(P)-binding Rossmann-like Domain"/>
    <property type="match status" value="1"/>
</dbReference>
<keyword evidence="2" id="KW-0689">Ribosomal protein</keyword>
<dbReference type="RefSeq" id="WP_107725770.1">
    <property type="nucleotide sequence ID" value="NZ_PZZP01000001.1"/>
</dbReference>
<name>A0A2T4ZAW7_9BACL</name>
<dbReference type="GO" id="GO:0016740">
    <property type="term" value="F:transferase activity"/>
    <property type="evidence" value="ECO:0007669"/>
    <property type="project" value="UniProtKB-KW"/>
</dbReference>